<dbReference type="RefSeq" id="WP_152839679.1">
    <property type="nucleotide sequence ID" value="NZ_WHUG01000008.1"/>
</dbReference>
<dbReference type="Gene3D" id="2.60.40.10">
    <property type="entry name" value="Immunoglobulins"/>
    <property type="match status" value="3"/>
</dbReference>
<dbReference type="InterPro" id="IPR013783">
    <property type="entry name" value="Ig-like_fold"/>
</dbReference>
<dbReference type="Proteomes" id="UP000440498">
    <property type="component" value="Unassembled WGS sequence"/>
</dbReference>
<gene>
    <name evidence="3" type="ORF">GEV02_19960</name>
</gene>
<reference evidence="3 4" key="1">
    <citation type="submission" date="2019-10" db="EMBL/GenBank/DDBJ databases">
        <title>Two novel species isolated from a subtropical stream in China.</title>
        <authorList>
            <person name="Lu H."/>
        </authorList>
    </citation>
    <scope>NUCLEOTIDE SEQUENCE [LARGE SCALE GENOMIC DNA]</scope>
    <source>
        <strain evidence="3 4">FT29W</strain>
    </source>
</reference>
<dbReference type="NCBIfam" id="NF033510">
    <property type="entry name" value="Ca_tandemer"/>
    <property type="match status" value="3"/>
</dbReference>
<feature type="domain" description="Bacterial Ig-like" evidence="2">
    <location>
        <begin position="79"/>
        <end position="179"/>
    </location>
</feature>
<keyword evidence="4" id="KW-1185">Reference proteome</keyword>
<accession>A0A6A7N686</accession>
<dbReference type="SUPFAM" id="SSF51120">
    <property type="entry name" value="beta-Roll"/>
    <property type="match status" value="1"/>
</dbReference>
<feature type="domain" description="Bacterial Ig-like" evidence="2">
    <location>
        <begin position="290"/>
        <end position="380"/>
    </location>
</feature>
<evidence type="ECO:0000313" key="3">
    <source>
        <dbReference type="EMBL" id="MQA40431.1"/>
    </source>
</evidence>
<dbReference type="InterPro" id="IPR025282">
    <property type="entry name" value="DUF4214"/>
</dbReference>
<protein>
    <submittedName>
        <fullName evidence="3">DUF4214 domain-containing protein</fullName>
    </submittedName>
</protein>
<feature type="domain" description="Bacterial Ig-like" evidence="2">
    <location>
        <begin position="185"/>
        <end position="280"/>
    </location>
</feature>
<dbReference type="InterPro" id="IPR044016">
    <property type="entry name" value="Big_13"/>
</dbReference>
<comment type="caution">
    <text evidence="3">The sequence shown here is derived from an EMBL/GenBank/DDBJ whole genome shotgun (WGS) entry which is preliminary data.</text>
</comment>
<dbReference type="Pfam" id="PF13946">
    <property type="entry name" value="DUF4214"/>
    <property type="match status" value="1"/>
</dbReference>
<evidence type="ECO:0000313" key="4">
    <source>
        <dbReference type="Proteomes" id="UP000440498"/>
    </source>
</evidence>
<sequence>MNAVDSADFALTATGNATGTISGVTGNGDTYSVTVSGLGGDGTLRLDLNPSGTGIYNNFMVDIIGGYAGGQQYTLDHTVAAPSAPAMTAGTDSGISTSDAITSNATPVFTGTAEANATVTLYDSGGSAVLGSAVADGSGNWSITSSTLVQGSHTLSARQTDVAGNVSAASGARTVVIDTGASAPAAPTLATASDSGAPGDGITNSAAPTINGTAEANASVTLYDTGGSIVLGTATADGSGNWSITSSTLAQGSHTLSARQTDVAGNVSAAGATLTLTIDTATPAAPGAPVLAAASDSGTPGDRITTVAAPVLTGTAEAYATVKLYDSNGTTVLGTATANGSGDWSITSSALSVGTHTLTATQTDRAGNVSAAGASLALTIAAPPPPPPAEPPTPIIDGVPVTQQTVLLPGGGIGTRTIIPIITADRPDSSGGAGTADIPLVTAGGGTLLLAQIATGFGLTAVGGDSQPAGSSADHLSMALLAAAPDHSSGDQNHLAGNGANFIKQLAATVPLLVETITLSSGATAPTAPLTLTGTPAQHTALVIDASHVPAGSQLVLNAVDFAAIIGAANVTGNTAGQTLIGDAASQRFTVSSGSGGAVFAGGGSDTLSFTLPNAQGATHGDPRAAAAAPGTTILHGGLGADTAVFSGASTDYTIERHQGYVTVTAKAQPQQHALVINVESLKFSDATLALDNRDALSAIAGLYRDALGRQADYLGFDYWGRAEQNGISLGRIALDIISSPASQQLHPIVFNGDSTHDIELLYLGIFSRHSDADGMAFWVKALANGFSLEHIANNFMHSQEMELHKIGAPNWDFLIAA</sequence>
<organism evidence="3 4">
    <name type="scientific">Rugamonas aquatica</name>
    <dbReference type="NCBI Taxonomy" id="2743357"/>
    <lineage>
        <taxon>Bacteria</taxon>
        <taxon>Pseudomonadati</taxon>
        <taxon>Pseudomonadota</taxon>
        <taxon>Betaproteobacteria</taxon>
        <taxon>Burkholderiales</taxon>
        <taxon>Oxalobacteraceae</taxon>
        <taxon>Telluria group</taxon>
        <taxon>Rugamonas</taxon>
    </lineage>
</organism>
<dbReference type="Pfam" id="PF19077">
    <property type="entry name" value="Big_13"/>
    <property type="match status" value="3"/>
</dbReference>
<feature type="domain" description="DUF4214" evidence="1">
    <location>
        <begin position="758"/>
        <end position="802"/>
    </location>
</feature>
<dbReference type="AlphaFoldDB" id="A0A6A7N686"/>
<dbReference type="EMBL" id="WHUG01000008">
    <property type="protein sequence ID" value="MQA40431.1"/>
    <property type="molecule type" value="Genomic_DNA"/>
</dbReference>
<evidence type="ECO:0000259" key="2">
    <source>
        <dbReference type="Pfam" id="PF19077"/>
    </source>
</evidence>
<name>A0A6A7N686_9BURK</name>
<dbReference type="InterPro" id="IPR011049">
    <property type="entry name" value="Serralysin-like_metalloprot_C"/>
</dbReference>
<evidence type="ECO:0000259" key="1">
    <source>
        <dbReference type="Pfam" id="PF13946"/>
    </source>
</evidence>
<proteinExistence type="predicted"/>